<reference evidence="7 8" key="1">
    <citation type="submission" date="2021-12" db="EMBL/GenBank/DDBJ databases">
        <title>Genome sequencing of bacteria with rrn-lacking chromosome and rrn-plasmid.</title>
        <authorList>
            <person name="Anda M."/>
            <person name="Iwasaki W."/>
        </authorList>
    </citation>
    <scope>NUCLEOTIDE SEQUENCE [LARGE SCALE GENOMIC DNA]</scope>
    <source>
        <strain evidence="7 8">NBRC 15940</strain>
    </source>
</reference>
<evidence type="ECO:0000256" key="4">
    <source>
        <dbReference type="ARBA" id="ARBA00022679"/>
    </source>
</evidence>
<dbReference type="EMBL" id="BQKE01000001">
    <property type="protein sequence ID" value="GJM59722.1"/>
    <property type="molecule type" value="Genomic_DNA"/>
</dbReference>
<dbReference type="RefSeq" id="WP_053406155.1">
    <property type="nucleotide sequence ID" value="NZ_BQKE01000001.1"/>
</dbReference>
<keyword evidence="4" id="KW-0808">Transferase</keyword>
<dbReference type="Gene3D" id="3.40.1010.10">
    <property type="entry name" value="Cobalt-precorrin-4 Transmethylase, Domain 1"/>
    <property type="match status" value="1"/>
</dbReference>
<feature type="domain" description="Tetrapyrrole methylase" evidence="6">
    <location>
        <begin position="72"/>
        <end position="217"/>
    </location>
</feature>
<dbReference type="PIRSF" id="PIRSF005917">
    <property type="entry name" value="MTase_YraL"/>
    <property type="match status" value="1"/>
</dbReference>
<name>A0AAN4VUN9_9BACT</name>
<sequence>MSKNKGTLYLIPNVIADETAPAVIAEQVREVVKDTQYFLVENIRTARRYISSLKLGLTIEELRFEVLDKKTKDTQLAQLMQPVLNGENVGIISESGCPGIADPGALAVDFAHNKGIQVVPLVGPSSIFMALMSSGFSGQSFAFSGYLPIDKKRRVEAIKRLEKTAKDFHQTQIFMETPYRNDHLFNDLVKNCNPNVKLCVAKDVSGKEEFIKTKTIAQWRKEKLTIGKFPTIFVLSV</sequence>
<keyword evidence="2" id="KW-0698">rRNA processing</keyword>
<dbReference type="PANTHER" id="PTHR46111:SF2">
    <property type="entry name" value="SAM-DEPENDENT METHYLTRANSFERASE"/>
    <property type="match status" value="1"/>
</dbReference>
<keyword evidence="3 7" id="KW-0489">Methyltransferase</keyword>
<dbReference type="InterPro" id="IPR014776">
    <property type="entry name" value="4pyrrole_Mease_sub2"/>
</dbReference>
<keyword evidence="8" id="KW-1185">Reference proteome</keyword>
<comment type="caution">
    <text evidence="7">The sequence shown here is derived from an EMBL/GenBank/DDBJ whole genome shotgun (WGS) entry which is preliminary data.</text>
</comment>
<keyword evidence="1" id="KW-0963">Cytoplasm</keyword>
<dbReference type="GO" id="GO:0032259">
    <property type="term" value="P:methylation"/>
    <property type="evidence" value="ECO:0007669"/>
    <property type="project" value="UniProtKB-KW"/>
</dbReference>
<evidence type="ECO:0000256" key="1">
    <source>
        <dbReference type="ARBA" id="ARBA00022490"/>
    </source>
</evidence>
<keyword evidence="5" id="KW-0949">S-adenosyl-L-methionine</keyword>
<evidence type="ECO:0000313" key="7">
    <source>
        <dbReference type="EMBL" id="GJM59722.1"/>
    </source>
</evidence>
<dbReference type="Gene3D" id="3.30.950.10">
    <property type="entry name" value="Methyltransferase, Cobalt-precorrin-4 Transmethylase, Domain 2"/>
    <property type="match status" value="1"/>
</dbReference>
<dbReference type="InterPro" id="IPR000878">
    <property type="entry name" value="4pyrrol_Mease"/>
</dbReference>
<evidence type="ECO:0000259" key="6">
    <source>
        <dbReference type="Pfam" id="PF00590"/>
    </source>
</evidence>
<proteinExistence type="predicted"/>
<dbReference type="InterPro" id="IPR035996">
    <property type="entry name" value="4pyrrol_Methylase_sf"/>
</dbReference>
<dbReference type="GO" id="GO:0006364">
    <property type="term" value="P:rRNA processing"/>
    <property type="evidence" value="ECO:0007669"/>
    <property type="project" value="UniProtKB-KW"/>
</dbReference>
<evidence type="ECO:0000256" key="2">
    <source>
        <dbReference type="ARBA" id="ARBA00022552"/>
    </source>
</evidence>
<protein>
    <submittedName>
        <fullName evidence="7">S-adenosylmethionine-dependent methyltransferase</fullName>
    </submittedName>
</protein>
<dbReference type="SUPFAM" id="SSF53790">
    <property type="entry name" value="Tetrapyrrole methylase"/>
    <property type="match status" value="1"/>
</dbReference>
<dbReference type="Pfam" id="PF00590">
    <property type="entry name" value="TP_methylase"/>
    <property type="match status" value="1"/>
</dbReference>
<dbReference type="AlphaFoldDB" id="A0AAN4VUN9"/>
<dbReference type="PANTHER" id="PTHR46111">
    <property type="entry name" value="RIBOSOMAL RNA SMALL SUBUNIT METHYLTRANSFERASE I"/>
    <property type="match status" value="1"/>
</dbReference>
<evidence type="ECO:0000313" key="8">
    <source>
        <dbReference type="Proteomes" id="UP001310022"/>
    </source>
</evidence>
<dbReference type="InterPro" id="IPR014777">
    <property type="entry name" value="4pyrrole_Mease_sub1"/>
</dbReference>
<evidence type="ECO:0000256" key="5">
    <source>
        <dbReference type="ARBA" id="ARBA00022691"/>
    </source>
</evidence>
<evidence type="ECO:0000256" key="3">
    <source>
        <dbReference type="ARBA" id="ARBA00022603"/>
    </source>
</evidence>
<dbReference type="InterPro" id="IPR008189">
    <property type="entry name" value="rRNA_ssu_MeTfrase_I"/>
</dbReference>
<dbReference type="Proteomes" id="UP001310022">
    <property type="component" value="Unassembled WGS sequence"/>
</dbReference>
<accession>A0AAN4VUN9</accession>
<gene>
    <name evidence="7" type="ORF">PEDI_02740</name>
</gene>
<dbReference type="CDD" id="cd11649">
    <property type="entry name" value="RsmI_like"/>
    <property type="match status" value="1"/>
</dbReference>
<dbReference type="GO" id="GO:0008168">
    <property type="term" value="F:methyltransferase activity"/>
    <property type="evidence" value="ECO:0007669"/>
    <property type="project" value="UniProtKB-KW"/>
</dbReference>
<organism evidence="7 8">
    <name type="scientific">Persicobacter diffluens</name>
    <dbReference type="NCBI Taxonomy" id="981"/>
    <lineage>
        <taxon>Bacteria</taxon>
        <taxon>Pseudomonadati</taxon>
        <taxon>Bacteroidota</taxon>
        <taxon>Cytophagia</taxon>
        <taxon>Cytophagales</taxon>
        <taxon>Persicobacteraceae</taxon>
        <taxon>Persicobacter</taxon>
    </lineage>
</organism>